<keyword evidence="2" id="KW-1185">Reference proteome</keyword>
<organism evidence="1 2">
    <name type="scientific">Hypholoma sublateritium (strain FD-334 SS-4)</name>
    <dbReference type="NCBI Taxonomy" id="945553"/>
    <lineage>
        <taxon>Eukaryota</taxon>
        <taxon>Fungi</taxon>
        <taxon>Dikarya</taxon>
        <taxon>Basidiomycota</taxon>
        <taxon>Agaricomycotina</taxon>
        <taxon>Agaricomycetes</taxon>
        <taxon>Agaricomycetidae</taxon>
        <taxon>Agaricales</taxon>
        <taxon>Agaricineae</taxon>
        <taxon>Strophariaceae</taxon>
        <taxon>Hypholoma</taxon>
    </lineage>
</organism>
<dbReference type="OrthoDB" id="5357220at2759"/>
<evidence type="ECO:0000313" key="2">
    <source>
        <dbReference type="Proteomes" id="UP000054270"/>
    </source>
</evidence>
<protein>
    <submittedName>
        <fullName evidence="1">Uncharacterized protein</fullName>
    </submittedName>
</protein>
<dbReference type="Proteomes" id="UP000054270">
    <property type="component" value="Unassembled WGS sequence"/>
</dbReference>
<gene>
    <name evidence="1" type="ORF">HYPSUDRAFT_220417</name>
</gene>
<dbReference type="EMBL" id="KN817673">
    <property type="protein sequence ID" value="KJA14590.1"/>
    <property type="molecule type" value="Genomic_DNA"/>
</dbReference>
<accession>A0A0D2P1W5</accession>
<proteinExistence type="predicted"/>
<evidence type="ECO:0000313" key="1">
    <source>
        <dbReference type="EMBL" id="KJA14590.1"/>
    </source>
</evidence>
<sequence length="330" mass="36726">MPLGDTMEAMHASLQSSLDDLVSPRASPKAQLKALESIEKTLAQALFIMTNDSEAKFCFAALQAVPAHLLSWIIKTTAKLEIITNKGLMDAGQTSEAEDLASHLALSLSLLQGTVLNHEPSKIYLGRKPAIETLLDLLLVSCHLSTPQESAESKARSTPNWDCCMKDAVRHFLPFLISTNIKDLPITFVSVVASDKELDATDLTFEETLECVPDKTAPPFFVKSLFHLCIPLLQHCHTWVHGSDANGLIMKTLVFNFYCCRFICRMARLRSDECDGIYSALKMAPTLIIGAEDADIFIWDCFHIQPITTLPDRQLLSRKANYRYSKIPQI</sequence>
<dbReference type="STRING" id="945553.A0A0D2P1W5"/>
<name>A0A0D2P1W5_HYPSF</name>
<dbReference type="AlphaFoldDB" id="A0A0D2P1W5"/>
<reference evidence="2" key="1">
    <citation type="submission" date="2014-04" db="EMBL/GenBank/DDBJ databases">
        <title>Evolutionary Origins and Diversification of the Mycorrhizal Mutualists.</title>
        <authorList>
            <consortium name="DOE Joint Genome Institute"/>
            <consortium name="Mycorrhizal Genomics Consortium"/>
            <person name="Kohler A."/>
            <person name="Kuo A."/>
            <person name="Nagy L.G."/>
            <person name="Floudas D."/>
            <person name="Copeland A."/>
            <person name="Barry K.W."/>
            <person name="Cichocki N."/>
            <person name="Veneault-Fourrey C."/>
            <person name="LaButti K."/>
            <person name="Lindquist E.A."/>
            <person name="Lipzen A."/>
            <person name="Lundell T."/>
            <person name="Morin E."/>
            <person name="Murat C."/>
            <person name="Riley R."/>
            <person name="Ohm R."/>
            <person name="Sun H."/>
            <person name="Tunlid A."/>
            <person name="Henrissat B."/>
            <person name="Grigoriev I.V."/>
            <person name="Hibbett D.S."/>
            <person name="Martin F."/>
        </authorList>
    </citation>
    <scope>NUCLEOTIDE SEQUENCE [LARGE SCALE GENOMIC DNA]</scope>
    <source>
        <strain evidence="2">FD-334 SS-4</strain>
    </source>
</reference>